<evidence type="ECO:0000313" key="2">
    <source>
        <dbReference type="Proteomes" id="UP001499974"/>
    </source>
</evidence>
<evidence type="ECO:0008006" key="3">
    <source>
        <dbReference type="Google" id="ProtNLM"/>
    </source>
</evidence>
<dbReference type="Proteomes" id="UP001499974">
    <property type="component" value="Unassembled WGS sequence"/>
</dbReference>
<dbReference type="RefSeq" id="WP_345517989.1">
    <property type="nucleotide sequence ID" value="NZ_BAABKM010000001.1"/>
</dbReference>
<organism evidence="1 2">
    <name type="scientific">Nocardioides conyzicola</name>
    <dbReference type="NCBI Taxonomy" id="1651781"/>
    <lineage>
        <taxon>Bacteria</taxon>
        <taxon>Bacillati</taxon>
        <taxon>Actinomycetota</taxon>
        <taxon>Actinomycetes</taxon>
        <taxon>Propionibacteriales</taxon>
        <taxon>Nocardioidaceae</taxon>
        <taxon>Nocardioides</taxon>
    </lineage>
</organism>
<keyword evidence="2" id="KW-1185">Reference proteome</keyword>
<dbReference type="EMBL" id="BAABKM010000001">
    <property type="protein sequence ID" value="GAA4689925.1"/>
    <property type="molecule type" value="Genomic_DNA"/>
</dbReference>
<comment type="caution">
    <text evidence="1">The sequence shown here is derived from an EMBL/GenBank/DDBJ whole genome shotgun (WGS) entry which is preliminary data.</text>
</comment>
<gene>
    <name evidence="1" type="ORF">GCM10023349_00210</name>
</gene>
<protein>
    <recommendedName>
        <fullName evidence="3">TetR family transcriptional regulator</fullName>
    </recommendedName>
</protein>
<proteinExistence type="predicted"/>
<accession>A0ABP8WIS3</accession>
<evidence type="ECO:0000313" key="1">
    <source>
        <dbReference type="EMBL" id="GAA4689925.1"/>
    </source>
</evidence>
<name>A0ABP8WIS3_9ACTN</name>
<reference evidence="2" key="1">
    <citation type="journal article" date="2019" name="Int. J. Syst. Evol. Microbiol.">
        <title>The Global Catalogue of Microorganisms (GCM) 10K type strain sequencing project: providing services to taxonomists for standard genome sequencing and annotation.</title>
        <authorList>
            <consortium name="The Broad Institute Genomics Platform"/>
            <consortium name="The Broad Institute Genome Sequencing Center for Infectious Disease"/>
            <person name="Wu L."/>
            <person name="Ma J."/>
        </authorList>
    </citation>
    <scope>NUCLEOTIDE SEQUENCE [LARGE SCALE GENOMIC DNA]</scope>
    <source>
        <strain evidence="2">JCM 18531</strain>
    </source>
</reference>
<sequence>MAPGPLDPSEDPAYELLGLLGEELASGDIDNRLMAAVGDAPAQLVIPLVADNGEVAAINLCFLPEHDLPAVLQYIVALEYDVVPDAVATTARFLHMVNSSLPLTGFELGESVSAVVFRHLQAVSVQPLVTEVVLWPLSMIFHAVTRFGPLIGRACDGAPMDELVSGYGLAMAELYRS</sequence>